<evidence type="ECO:0000313" key="1">
    <source>
        <dbReference type="Proteomes" id="UP000095281"/>
    </source>
</evidence>
<protein>
    <submittedName>
        <fullName evidence="2">Uncharacterized protein</fullName>
    </submittedName>
</protein>
<reference evidence="2" key="1">
    <citation type="submission" date="2016-11" db="UniProtKB">
        <authorList>
            <consortium name="WormBaseParasite"/>
        </authorList>
    </citation>
    <scope>IDENTIFICATION</scope>
</reference>
<keyword evidence="1" id="KW-1185">Reference proteome</keyword>
<dbReference type="WBParaSite" id="MhA1_Contig2156.frz3.gene2">
    <property type="protein sequence ID" value="MhA1_Contig2156.frz3.gene2"/>
    <property type="gene ID" value="MhA1_Contig2156.frz3.gene2"/>
</dbReference>
<dbReference type="Proteomes" id="UP000095281">
    <property type="component" value="Unplaced"/>
</dbReference>
<accession>A0A1I8BG45</accession>
<dbReference type="AlphaFoldDB" id="A0A1I8BG45"/>
<organism evidence="1 2">
    <name type="scientific">Meloidogyne hapla</name>
    <name type="common">Root-knot nematode worm</name>
    <dbReference type="NCBI Taxonomy" id="6305"/>
    <lineage>
        <taxon>Eukaryota</taxon>
        <taxon>Metazoa</taxon>
        <taxon>Ecdysozoa</taxon>
        <taxon>Nematoda</taxon>
        <taxon>Chromadorea</taxon>
        <taxon>Rhabditida</taxon>
        <taxon>Tylenchina</taxon>
        <taxon>Tylenchomorpha</taxon>
        <taxon>Tylenchoidea</taxon>
        <taxon>Meloidogynidae</taxon>
        <taxon>Meloidogyninae</taxon>
        <taxon>Meloidogyne</taxon>
    </lineage>
</organism>
<name>A0A1I8BG45_MELHA</name>
<evidence type="ECO:0000313" key="2">
    <source>
        <dbReference type="WBParaSite" id="MhA1_Contig2156.frz3.gene2"/>
    </source>
</evidence>
<sequence>MYKEYLLKGPSTHSTSLRNLHLLKLNSLSYSFIILINQLFTTILLNKNIEIISNENFQKIYSEWEQSILDEKYFGDGYGKLCRIYLFTINIIENNNKYWNEKSDLINELNEQINVENIDLNSINCDNEESAQIISIKLLSTAKIQQSHLICIDWLINNFEEARQFFCEADIKYKDNLVLLVTEEGLLSLEAYNPYVLKLGKYLFM</sequence>
<proteinExistence type="predicted"/>